<evidence type="ECO:0008006" key="4">
    <source>
        <dbReference type="Google" id="ProtNLM"/>
    </source>
</evidence>
<feature type="signal peptide" evidence="1">
    <location>
        <begin position="1"/>
        <end position="21"/>
    </location>
</feature>
<dbReference type="EMBL" id="JACJSG010000016">
    <property type="protein sequence ID" value="MBD2501682.1"/>
    <property type="molecule type" value="Genomic_DNA"/>
</dbReference>
<protein>
    <recommendedName>
        <fullName evidence="4">Transporter</fullName>
    </recommendedName>
</protein>
<feature type="chain" id="PRO_5047013237" description="Transporter" evidence="1">
    <location>
        <begin position="22"/>
        <end position="271"/>
    </location>
</feature>
<proteinExistence type="predicted"/>
<accession>A0ABR8D620</accession>
<reference evidence="2 3" key="1">
    <citation type="journal article" date="2020" name="ISME J.">
        <title>Comparative genomics reveals insights into cyanobacterial evolution and habitat adaptation.</title>
        <authorList>
            <person name="Chen M.Y."/>
            <person name="Teng W.K."/>
            <person name="Zhao L."/>
            <person name="Hu C.X."/>
            <person name="Zhou Y.K."/>
            <person name="Han B.P."/>
            <person name="Song L.R."/>
            <person name="Shu W.S."/>
        </authorList>
    </citation>
    <scope>NUCLEOTIDE SEQUENCE [LARGE SCALE GENOMIC DNA]</scope>
    <source>
        <strain evidence="2 3">FACHB-119</strain>
    </source>
</reference>
<comment type="caution">
    <text evidence="2">The sequence shown here is derived from an EMBL/GenBank/DDBJ whole genome shotgun (WGS) entry which is preliminary data.</text>
</comment>
<organism evidence="2 3">
    <name type="scientific">Anabaena azotica FACHB-119</name>
    <dbReference type="NCBI Taxonomy" id="947527"/>
    <lineage>
        <taxon>Bacteria</taxon>
        <taxon>Bacillati</taxon>
        <taxon>Cyanobacteriota</taxon>
        <taxon>Cyanophyceae</taxon>
        <taxon>Nostocales</taxon>
        <taxon>Nostocaceae</taxon>
        <taxon>Anabaena</taxon>
        <taxon>Anabaena azotica</taxon>
    </lineage>
</organism>
<keyword evidence="3" id="KW-1185">Reference proteome</keyword>
<sequence>MKKTILFTLGFLSLLAVPAMAQLGRVWTDFQSYSTDLQNYLRYNLSETLNPLETTSSQNALSSSAGDLNIPNPIAAGNQVRRDVLFFNSIPDKFENNQAIHSNAVTNEINRYITRSTVQGMLGREGQERMKAKLENTETSIQNIEQYSRDADGILSSIGQLVSDAKDAATRNTFQATTDQANLQVQSIRIQTEQSKMISENLYQTVLANQSLQYSNLNLANISQQMEEANRSRRVDTSTEAARLLRNTAQVDLFGRNINGESTANEQDERR</sequence>
<evidence type="ECO:0000313" key="2">
    <source>
        <dbReference type="EMBL" id="MBD2501682.1"/>
    </source>
</evidence>
<evidence type="ECO:0000313" key="3">
    <source>
        <dbReference type="Proteomes" id="UP000661112"/>
    </source>
</evidence>
<dbReference type="Proteomes" id="UP000661112">
    <property type="component" value="Unassembled WGS sequence"/>
</dbReference>
<name>A0ABR8D620_9NOST</name>
<gene>
    <name evidence="2" type="ORF">H6G83_13900</name>
</gene>
<evidence type="ECO:0000256" key="1">
    <source>
        <dbReference type="SAM" id="SignalP"/>
    </source>
</evidence>
<keyword evidence="1" id="KW-0732">Signal</keyword>
<dbReference type="RefSeq" id="WP_190472966.1">
    <property type="nucleotide sequence ID" value="NZ_JACJSG010000016.1"/>
</dbReference>